<keyword evidence="3" id="KW-1185">Reference proteome</keyword>
<feature type="transmembrane region" description="Helical" evidence="1">
    <location>
        <begin position="79"/>
        <end position="99"/>
    </location>
</feature>
<protein>
    <submittedName>
        <fullName evidence="2">Uncharacterized protein</fullName>
    </submittedName>
</protein>
<dbReference type="EnsemblPlants" id="AET3Gv20464800.9">
    <property type="protein sequence ID" value="AET3Gv20464800.9"/>
    <property type="gene ID" value="AET3Gv20464800"/>
</dbReference>
<feature type="transmembrane region" description="Helical" evidence="1">
    <location>
        <begin position="20"/>
        <end position="40"/>
    </location>
</feature>
<reference evidence="3" key="1">
    <citation type="journal article" date="2014" name="Science">
        <title>Ancient hybridizations among the ancestral genomes of bread wheat.</title>
        <authorList>
            <consortium name="International Wheat Genome Sequencing Consortium,"/>
            <person name="Marcussen T."/>
            <person name="Sandve S.R."/>
            <person name="Heier L."/>
            <person name="Spannagl M."/>
            <person name="Pfeifer M."/>
            <person name="Jakobsen K.S."/>
            <person name="Wulff B.B."/>
            <person name="Steuernagel B."/>
            <person name="Mayer K.F."/>
            <person name="Olsen O.A."/>
        </authorList>
    </citation>
    <scope>NUCLEOTIDE SEQUENCE [LARGE SCALE GENOMIC DNA]</scope>
    <source>
        <strain evidence="3">cv. AL8/78</strain>
    </source>
</reference>
<reference evidence="2" key="4">
    <citation type="submission" date="2019-03" db="UniProtKB">
        <authorList>
            <consortium name="EnsemblPlants"/>
        </authorList>
    </citation>
    <scope>IDENTIFICATION</scope>
</reference>
<feature type="transmembrane region" description="Helical" evidence="1">
    <location>
        <begin position="52"/>
        <end position="73"/>
    </location>
</feature>
<dbReference type="Gramene" id="AET3Gv20464800.9">
    <property type="protein sequence ID" value="AET3Gv20464800.9"/>
    <property type="gene ID" value="AET3Gv20464800"/>
</dbReference>
<evidence type="ECO:0000313" key="3">
    <source>
        <dbReference type="Proteomes" id="UP000015105"/>
    </source>
</evidence>
<dbReference type="AlphaFoldDB" id="A0A453EUC9"/>
<organism evidence="2 3">
    <name type="scientific">Aegilops tauschii subsp. strangulata</name>
    <name type="common">Goatgrass</name>
    <dbReference type="NCBI Taxonomy" id="200361"/>
    <lineage>
        <taxon>Eukaryota</taxon>
        <taxon>Viridiplantae</taxon>
        <taxon>Streptophyta</taxon>
        <taxon>Embryophyta</taxon>
        <taxon>Tracheophyta</taxon>
        <taxon>Spermatophyta</taxon>
        <taxon>Magnoliopsida</taxon>
        <taxon>Liliopsida</taxon>
        <taxon>Poales</taxon>
        <taxon>Poaceae</taxon>
        <taxon>BOP clade</taxon>
        <taxon>Pooideae</taxon>
        <taxon>Triticodae</taxon>
        <taxon>Triticeae</taxon>
        <taxon>Triticinae</taxon>
        <taxon>Aegilops</taxon>
    </lineage>
</organism>
<evidence type="ECO:0000256" key="1">
    <source>
        <dbReference type="SAM" id="Phobius"/>
    </source>
</evidence>
<dbReference type="Proteomes" id="UP000015105">
    <property type="component" value="Chromosome 3D"/>
</dbReference>
<reference evidence="2" key="3">
    <citation type="journal article" date="2017" name="Nature">
        <title>Genome sequence of the progenitor of the wheat D genome Aegilops tauschii.</title>
        <authorList>
            <person name="Luo M.C."/>
            <person name="Gu Y.Q."/>
            <person name="Puiu D."/>
            <person name="Wang H."/>
            <person name="Twardziok S.O."/>
            <person name="Deal K.R."/>
            <person name="Huo N."/>
            <person name="Zhu T."/>
            <person name="Wang L."/>
            <person name="Wang Y."/>
            <person name="McGuire P.E."/>
            <person name="Liu S."/>
            <person name="Long H."/>
            <person name="Ramasamy R.K."/>
            <person name="Rodriguez J.C."/>
            <person name="Van S.L."/>
            <person name="Yuan L."/>
            <person name="Wang Z."/>
            <person name="Xia Z."/>
            <person name="Xiao L."/>
            <person name="Anderson O.D."/>
            <person name="Ouyang S."/>
            <person name="Liang Y."/>
            <person name="Zimin A.V."/>
            <person name="Pertea G."/>
            <person name="Qi P."/>
            <person name="Bennetzen J.L."/>
            <person name="Dai X."/>
            <person name="Dawson M.W."/>
            <person name="Muller H.G."/>
            <person name="Kugler K."/>
            <person name="Rivarola-Duarte L."/>
            <person name="Spannagl M."/>
            <person name="Mayer K.F.X."/>
            <person name="Lu F.H."/>
            <person name="Bevan M.W."/>
            <person name="Leroy P."/>
            <person name="Li P."/>
            <person name="You F.M."/>
            <person name="Sun Q."/>
            <person name="Liu Z."/>
            <person name="Lyons E."/>
            <person name="Wicker T."/>
            <person name="Salzberg S.L."/>
            <person name="Devos K.M."/>
            <person name="Dvorak J."/>
        </authorList>
    </citation>
    <scope>NUCLEOTIDE SEQUENCE [LARGE SCALE GENOMIC DNA]</scope>
    <source>
        <strain evidence="2">cv. AL8/78</strain>
    </source>
</reference>
<accession>A0A453EUC9</accession>
<keyword evidence="1" id="KW-0812">Transmembrane</keyword>
<evidence type="ECO:0000313" key="2">
    <source>
        <dbReference type="EnsemblPlants" id="AET3Gv20464800.9"/>
    </source>
</evidence>
<name>A0A453EUC9_AEGTS</name>
<reference evidence="2" key="5">
    <citation type="journal article" date="2021" name="G3 (Bethesda)">
        <title>Aegilops tauschii genome assembly Aet v5.0 features greater sequence contiguity and improved annotation.</title>
        <authorList>
            <person name="Wang L."/>
            <person name="Zhu T."/>
            <person name="Rodriguez J.C."/>
            <person name="Deal K.R."/>
            <person name="Dubcovsky J."/>
            <person name="McGuire P.E."/>
            <person name="Lux T."/>
            <person name="Spannagl M."/>
            <person name="Mayer K.F.X."/>
            <person name="Baldrich P."/>
            <person name="Meyers B.C."/>
            <person name="Huo N."/>
            <person name="Gu Y.Q."/>
            <person name="Zhou H."/>
            <person name="Devos K.M."/>
            <person name="Bennetzen J.L."/>
            <person name="Unver T."/>
            <person name="Budak H."/>
            <person name="Gulick P.J."/>
            <person name="Galiba G."/>
            <person name="Kalapos B."/>
            <person name="Nelson D.R."/>
            <person name="Li P."/>
            <person name="You F.M."/>
            <person name="Luo M.C."/>
            <person name="Dvorak J."/>
        </authorList>
    </citation>
    <scope>NUCLEOTIDE SEQUENCE [LARGE SCALE GENOMIC DNA]</scope>
    <source>
        <strain evidence="2">cv. AL8/78</strain>
    </source>
</reference>
<keyword evidence="1" id="KW-0472">Membrane</keyword>
<proteinExistence type="predicted"/>
<sequence length="100" mass="12096">MSLMPLLFLVAPHPIFQVRHQFFSLMSVTGIFSFAESYNFCVCMHKYTRPFFYIHMISKHVLLYIFFFAWYKMYCKRCSLFFALFKYTLSSVFFLCLNVT</sequence>
<reference evidence="3" key="2">
    <citation type="journal article" date="2017" name="Nat. Plants">
        <title>The Aegilops tauschii genome reveals multiple impacts of transposons.</title>
        <authorList>
            <person name="Zhao G."/>
            <person name="Zou C."/>
            <person name="Li K."/>
            <person name="Wang K."/>
            <person name="Li T."/>
            <person name="Gao L."/>
            <person name="Zhang X."/>
            <person name="Wang H."/>
            <person name="Yang Z."/>
            <person name="Liu X."/>
            <person name="Jiang W."/>
            <person name="Mao L."/>
            <person name="Kong X."/>
            <person name="Jiao Y."/>
            <person name="Jia J."/>
        </authorList>
    </citation>
    <scope>NUCLEOTIDE SEQUENCE [LARGE SCALE GENOMIC DNA]</scope>
    <source>
        <strain evidence="3">cv. AL8/78</strain>
    </source>
</reference>
<keyword evidence="1" id="KW-1133">Transmembrane helix</keyword>